<feature type="domain" description="PH" evidence="6">
    <location>
        <begin position="497"/>
        <end position="600"/>
    </location>
</feature>
<evidence type="ECO:0000256" key="5">
    <source>
        <dbReference type="SAM" id="MobiDB-lite"/>
    </source>
</evidence>
<dbReference type="CDD" id="cd01264">
    <property type="entry name" value="PH_MELT_VEPH1"/>
    <property type="match status" value="1"/>
</dbReference>
<dbReference type="PANTHER" id="PTHR21630">
    <property type="entry name" value="VEPH-A/MELTED"/>
    <property type="match status" value="1"/>
</dbReference>
<evidence type="ECO:0000256" key="1">
    <source>
        <dbReference type="ARBA" id="ARBA00004413"/>
    </source>
</evidence>
<dbReference type="SUPFAM" id="SSF48371">
    <property type="entry name" value="ARM repeat"/>
    <property type="match status" value="1"/>
</dbReference>
<comment type="similarity">
    <text evidence="2">Belongs to the MELT/VEPH family.</text>
</comment>
<organism evidence="7 8">
    <name type="scientific">Ophiophagus hannah</name>
    <name type="common">King cobra</name>
    <name type="synonym">Naja hannah</name>
    <dbReference type="NCBI Taxonomy" id="8665"/>
    <lineage>
        <taxon>Eukaryota</taxon>
        <taxon>Metazoa</taxon>
        <taxon>Chordata</taxon>
        <taxon>Craniata</taxon>
        <taxon>Vertebrata</taxon>
        <taxon>Euteleostomi</taxon>
        <taxon>Lepidosauria</taxon>
        <taxon>Squamata</taxon>
        <taxon>Bifurcata</taxon>
        <taxon>Unidentata</taxon>
        <taxon>Episquamata</taxon>
        <taxon>Toxicofera</taxon>
        <taxon>Serpentes</taxon>
        <taxon>Colubroidea</taxon>
        <taxon>Elapidae</taxon>
        <taxon>Elapinae</taxon>
        <taxon>Ophiophagus</taxon>
    </lineage>
</organism>
<dbReference type="InterPro" id="IPR039888">
    <property type="entry name" value="Melted-like"/>
</dbReference>
<sequence>MHHLLRLVLEQKDLSRAGELFSLDNSEIEVCLSEALEQIKLISSSLVWTLEQISRKVSNCYHILSQDYQTNDNDQAVVEICITRITSAIRETESIEKHGKALIDLWESCLEHNLKPFCKDEDTPHAKIASDIMSCILQNYNRPPIIALAVPVAVKFLQRGNSTLLRVLPSLYEKQQEPLSNHLRELVGLMPHLEPSEQQHLLQLLLTVAKKKQPKVLKECISSLIDHLRDPLYNDIILDIFIEISDYEPELLANLLPVLKETGETFPNLIGQMAKIFGAVGQVDEERARICLVYLLNQLANMEHSFHHIILLEIKYITDIFSNILGIQSRDIYCMSNSFTAVAKHLIQQLKNNTSLECRSQSLVVHAGHMKDIHADSKREGENGDVTASISFTDLYLSQETDKLPSSAISEESQLEQTSLSRPSIKCSEPENLPEPVKENCHKESPKIIKNPMEHQDKLYFHLKENLSKVKAYVMEMGKKIPFPDECLIEVVNQDGQPLIEGRLKEKQIRWKFIKRWKTRYFTLAGNQLLFHKGKSKDDPDDCPIELSKVQSVKVVAKKRRDRSLPRAFEIFTDNKTYVFKARDEKNAEEWLQCINVAVAQAKERESREATTYL</sequence>
<dbReference type="InterPro" id="IPR001849">
    <property type="entry name" value="PH_domain"/>
</dbReference>
<dbReference type="SUPFAM" id="SSF50729">
    <property type="entry name" value="PH domain-like"/>
    <property type="match status" value="1"/>
</dbReference>
<accession>V8NJ83</accession>
<dbReference type="FunFam" id="2.30.29.30:FF:000138">
    <property type="entry name" value="Ventricular zone-expressed PH domain-containing protein-like 1"/>
    <property type="match status" value="1"/>
</dbReference>
<evidence type="ECO:0000256" key="3">
    <source>
        <dbReference type="ARBA" id="ARBA00022475"/>
    </source>
</evidence>
<dbReference type="GO" id="GO:0010314">
    <property type="term" value="F:phosphatidylinositol-5-phosphate binding"/>
    <property type="evidence" value="ECO:0007669"/>
    <property type="project" value="TreeGrafter"/>
</dbReference>
<keyword evidence="3" id="KW-1003">Cell membrane</keyword>
<evidence type="ECO:0000256" key="4">
    <source>
        <dbReference type="ARBA" id="ARBA00023136"/>
    </source>
</evidence>
<name>V8NJ83_OPHHA</name>
<dbReference type="SMART" id="SM00233">
    <property type="entry name" value="PH"/>
    <property type="match status" value="1"/>
</dbReference>
<dbReference type="Gene3D" id="2.30.29.30">
    <property type="entry name" value="Pleckstrin-homology domain (PH domain)/Phosphotyrosine-binding domain (PTB)"/>
    <property type="match status" value="1"/>
</dbReference>
<keyword evidence="4" id="KW-0472">Membrane</keyword>
<proteinExistence type="inferred from homology"/>
<evidence type="ECO:0000313" key="8">
    <source>
        <dbReference type="Proteomes" id="UP000018936"/>
    </source>
</evidence>
<dbReference type="AlphaFoldDB" id="V8NJ83"/>
<evidence type="ECO:0000259" key="6">
    <source>
        <dbReference type="PROSITE" id="PS50003"/>
    </source>
</evidence>
<comment type="caution">
    <text evidence="7">The sequence shown here is derived from an EMBL/GenBank/DDBJ whole genome shotgun (WGS) entry which is preliminary data.</text>
</comment>
<evidence type="ECO:0000256" key="2">
    <source>
        <dbReference type="ARBA" id="ARBA00010187"/>
    </source>
</evidence>
<feature type="region of interest" description="Disordered" evidence="5">
    <location>
        <begin position="406"/>
        <end position="441"/>
    </location>
</feature>
<feature type="non-terminal residue" evidence="7">
    <location>
        <position position="1"/>
    </location>
</feature>
<dbReference type="Proteomes" id="UP000018936">
    <property type="component" value="Unassembled WGS sequence"/>
</dbReference>
<comment type="subcellular location">
    <subcellularLocation>
        <location evidence="1">Cell membrane</location>
        <topology evidence="1">Peripheral membrane protein</topology>
        <orientation evidence="1">Cytoplasmic side</orientation>
    </subcellularLocation>
</comment>
<dbReference type="Pfam" id="PF00169">
    <property type="entry name" value="PH"/>
    <property type="match status" value="1"/>
</dbReference>
<dbReference type="InterPro" id="IPR016024">
    <property type="entry name" value="ARM-type_fold"/>
</dbReference>
<keyword evidence="8" id="KW-1185">Reference proteome</keyword>
<gene>
    <name evidence="7" type="primary">VEPH1</name>
    <name evidence="7" type="ORF">L345_12654</name>
</gene>
<dbReference type="PROSITE" id="PS50003">
    <property type="entry name" value="PH_DOMAIN"/>
    <property type="match status" value="1"/>
</dbReference>
<feature type="compositionally biased region" description="Low complexity" evidence="5">
    <location>
        <begin position="410"/>
        <end position="421"/>
    </location>
</feature>
<dbReference type="GO" id="GO:0005886">
    <property type="term" value="C:plasma membrane"/>
    <property type="evidence" value="ECO:0007669"/>
    <property type="project" value="UniProtKB-SubCell"/>
</dbReference>
<reference evidence="7 8" key="1">
    <citation type="journal article" date="2013" name="Proc. Natl. Acad. Sci. U.S.A.">
        <title>The king cobra genome reveals dynamic gene evolution and adaptation in the snake venom system.</title>
        <authorList>
            <person name="Vonk F.J."/>
            <person name="Casewell N.R."/>
            <person name="Henkel C.V."/>
            <person name="Heimberg A.M."/>
            <person name="Jansen H.J."/>
            <person name="McCleary R.J."/>
            <person name="Kerkkamp H.M."/>
            <person name="Vos R.A."/>
            <person name="Guerreiro I."/>
            <person name="Calvete J.J."/>
            <person name="Wuster W."/>
            <person name="Woods A.E."/>
            <person name="Logan J.M."/>
            <person name="Harrison R.A."/>
            <person name="Castoe T.A."/>
            <person name="de Koning A.P."/>
            <person name="Pollock D.D."/>
            <person name="Yandell M."/>
            <person name="Calderon D."/>
            <person name="Renjifo C."/>
            <person name="Currier R.B."/>
            <person name="Salgado D."/>
            <person name="Pla D."/>
            <person name="Sanz L."/>
            <person name="Hyder A.S."/>
            <person name="Ribeiro J.M."/>
            <person name="Arntzen J.W."/>
            <person name="van den Thillart G.E."/>
            <person name="Boetzer M."/>
            <person name="Pirovano W."/>
            <person name="Dirks R.P."/>
            <person name="Spaink H.P."/>
            <person name="Duboule D."/>
            <person name="McGlinn E."/>
            <person name="Kini R.M."/>
            <person name="Richardson M.K."/>
        </authorList>
    </citation>
    <scope>NUCLEOTIDE SEQUENCE</scope>
    <source>
        <tissue evidence="7">Blood</tissue>
    </source>
</reference>
<protein>
    <submittedName>
        <fullName evidence="7">Ventricular zone-expressed PH domain-containing protein-like 1</fullName>
    </submittedName>
</protein>
<dbReference type="OrthoDB" id="5869902at2759"/>
<dbReference type="GO" id="GO:0009966">
    <property type="term" value="P:regulation of signal transduction"/>
    <property type="evidence" value="ECO:0007669"/>
    <property type="project" value="TreeGrafter"/>
</dbReference>
<dbReference type="PANTHER" id="PTHR21630:SF10">
    <property type="entry name" value="VENTRICULAR ZONE-EXPRESSED PH DOMAIN-CONTAINING PROTEIN HOMOLOG 1"/>
    <property type="match status" value="1"/>
</dbReference>
<dbReference type="EMBL" id="AZIM01003785">
    <property type="protein sequence ID" value="ETE61592.1"/>
    <property type="molecule type" value="Genomic_DNA"/>
</dbReference>
<dbReference type="InterPro" id="IPR011993">
    <property type="entry name" value="PH-like_dom_sf"/>
</dbReference>
<evidence type="ECO:0000313" key="7">
    <source>
        <dbReference type="EMBL" id="ETE61592.1"/>
    </source>
</evidence>